<evidence type="ECO:0000256" key="5">
    <source>
        <dbReference type="ARBA" id="ARBA00022840"/>
    </source>
</evidence>
<dbReference type="EMBL" id="JAPFFF010000014">
    <property type="protein sequence ID" value="KAK8870294.1"/>
    <property type="molecule type" value="Genomic_DNA"/>
</dbReference>
<gene>
    <name evidence="8" type="ORF">M9Y10_008172</name>
</gene>
<evidence type="ECO:0000256" key="4">
    <source>
        <dbReference type="ARBA" id="ARBA00022777"/>
    </source>
</evidence>
<keyword evidence="5 6" id="KW-0067">ATP-binding</keyword>
<reference evidence="8 9" key="1">
    <citation type="submission" date="2024-04" db="EMBL/GenBank/DDBJ databases">
        <title>Tritrichomonas musculus Genome.</title>
        <authorList>
            <person name="Alves-Ferreira E."/>
            <person name="Grigg M."/>
            <person name="Lorenzi H."/>
            <person name="Galac M."/>
        </authorList>
    </citation>
    <scope>NUCLEOTIDE SEQUENCE [LARGE SCALE GENOMIC DNA]</scope>
    <source>
        <strain evidence="8 9">EAF2021</strain>
    </source>
</reference>
<dbReference type="PANTHER" id="PTHR24346:SF82">
    <property type="entry name" value="KP78A-RELATED"/>
    <property type="match status" value="1"/>
</dbReference>
<dbReference type="PROSITE" id="PS00108">
    <property type="entry name" value="PROTEIN_KINASE_ST"/>
    <property type="match status" value="1"/>
</dbReference>
<dbReference type="CDD" id="cd14003">
    <property type="entry name" value="STKc_AMPK-like"/>
    <property type="match status" value="1"/>
</dbReference>
<dbReference type="InterPro" id="IPR000719">
    <property type="entry name" value="Prot_kinase_dom"/>
</dbReference>
<keyword evidence="1" id="KW-0723">Serine/threonine-protein kinase</keyword>
<proteinExistence type="predicted"/>
<dbReference type="PANTHER" id="PTHR24346">
    <property type="entry name" value="MAP/MICROTUBULE AFFINITY-REGULATING KINASE"/>
    <property type="match status" value="1"/>
</dbReference>
<feature type="domain" description="Protein kinase" evidence="7">
    <location>
        <begin position="10"/>
        <end position="259"/>
    </location>
</feature>
<organism evidence="8 9">
    <name type="scientific">Tritrichomonas musculus</name>
    <dbReference type="NCBI Taxonomy" id="1915356"/>
    <lineage>
        <taxon>Eukaryota</taxon>
        <taxon>Metamonada</taxon>
        <taxon>Parabasalia</taxon>
        <taxon>Tritrichomonadida</taxon>
        <taxon>Tritrichomonadidae</taxon>
        <taxon>Tritrichomonas</taxon>
    </lineage>
</organism>
<keyword evidence="4 8" id="KW-0418">Kinase</keyword>
<dbReference type="SUPFAM" id="SSF56112">
    <property type="entry name" value="Protein kinase-like (PK-like)"/>
    <property type="match status" value="1"/>
</dbReference>
<dbReference type="PROSITE" id="PS50011">
    <property type="entry name" value="PROTEIN_KINASE_DOM"/>
    <property type="match status" value="1"/>
</dbReference>
<evidence type="ECO:0000256" key="3">
    <source>
        <dbReference type="ARBA" id="ARBA00022741"/>
    </source>
</evidence>
<evidence type="ECO:0000313" key="8">
    <source>
        <dbReference type="EMBL" id="KAK8870294.1"/>
    </source>
</evidence>
<dbReference type="InterPro" id="IPR008271">
    <property type="entry name" value="Ser/Thr_kinase_AS"/>
</dbReference>
<dbReference type="PROSITE" id="PS00107">
    <property type="entry name" value="PROTEIN_KINASE_ATP"/>
    <property type="match status" value="1"/>
</dbReference>
<dbReference type="Proteomes" id="UP001470230">
    <property type="component" value="Unassembled WGS sequence"/>
</dbReference>
<protein>
    <submittedName>
        <fullName evidence="8">Serine/threonine-protein kinase brsk1</fullName>
    </submittedName>
</protein>
<keyword evidence="9" id="KW-1185">Reference proteome</keyword>
<evidence type="ECO:0000256" key="6">
    <source>
        <dbReference type="PROSITE-ProRule" id="PRU10141"/>
    </source>
</evidence>
<keyword evidence="2" id="KW-0808">Transferase</keyword>
<evidence type="ECO:0000313" key="9">
    <source>
        <dbReference type="Proteomes" id="UP001470230"/>
    </source>
</evidence>
<dbReference type="InterPro" id="IPR011009">
    <property type="entry name" value="Kinase-like_dom_sf"/>
</dbReference>
<feature type="binding site" evidence="6">
    <location>
        <position position="43"/>
    </location>
    <ligand>
        <name>ATP</name>
        <dbReference type="ChEBI" id="CHEBI:30616"/>
    </ligand>
</feature>
<dbReference type="Pfam" id="PF00069">
    <property type="entry name" value="Pkinase"/>
    <property type="match status" value="1"/>
</dbReference>
<sequence>MSHQFCIGDYILDKSIGSGATGKVKLARHKDTGTQVAIKIIKKEIFKDHPTLLPKVQREIALMRLLNHPNILTLLDVLESEHHIFIVEGYAEHGSLYDVIQSLPRSMAITFFRQIIFGLEYLHNHGIAHRDLKPENILLDYANQLWIADFGFACWMPNNVANTSCGSPLYAAPEVIKGIPYNGRMADVWSAGVILYAMLTKTLPFNAESVRITTQRIKKGIYTIPNSVDPDFQDLIRRIFVVDPRKRITIEQIKAHPAFRMDVPPEYVLPAPFPLPQLSNPIEIGPNEEYYVQCLQQIGFSDIDELKKMLTSNTPSMAKVFYFMLTERKNIDSIPWDLHSQDTVFNRNSGYASPALVGLQSTSNSNGNGNDNLSQSLLPDFSSPLANVSISSTPDTLIMMNQMNNNSLEMGIYDHGLDDGILSNSNDRMLEFAQGTFPSASFCKSFENAEVWLGGNLSPQLDICDKHVIHHISTNALELMTILQKFLLSRYFDFFHPDYEQLVARNTQSNIALTIIGDYEDEGHMELSIQLNSGAPDIFQSTVRQISMLLSKMIDYDFQPYEL</sequence>
<dbReference type="Gene3D" id="1.10.510.10">
    <property type="entry name" value="Transferase(Phosphotransferase) domain 1"/>
    <property type="match status" value="1"/>
</dbReference>
<accession>A0ABR2IXR4</accession>
<keyword evidence="3 6" id="KW-0547">Nucleotide-binding</keyword>
<dbReference type="GO" id="GO:0016301">
    <property type="term" value="F:kinase activity"/>
    <property type="evidence" value="ECO:0007669"/>
    <property type="project" value="UniProtKB-KW"/>
</dbReference>
<evidence type="ECO:0000259" key="7">
    <source>
        <dbReference type="PROSITE" id="PS50011"/>
    </source>
</evidence>
<evidence type="ECO:0000256" key="2">
    <source>
        <dbReference type="ARBA" id="ARBA00022679"/>
    </source>
</evidence>
<dbReference type="SMART" id="SM00220">
    <property type="entry name" value="S_TKc"/>
    <property type="match status" value="1"/>
</dbReference>
<evidence type="ECO:0000256" key="1">
    <source>
        <dbReference type="ARBA" id="ARBA00022527"/>
    </source>
</evidence>
<name>A0ABR2IXR4_9EUKA</name>
<dbReference type="InterPro" id="IPR017441">
    <property type="entry name" value="Protein_kinase_ATP_BS"/>
</dbReference>
<comment type="caution">
    <text evidence="8">The sequence shown here is derived from an EMBL/GenBank/DDBJ whole genome shotgun (WGS) entry which is preliminary data.</text>
</comment>